<name>A0A382QPB7_9ZZZZ</name>
<feature type="domain" description="Translation initiation factor IF-2 N-terminal" evidence="1">
    <location>
        <begin position="1"/>
        <end position="43"/>
    </location>
</feature>
<evidence type="ECO:0000259" key="1">
    <source>
        <dbReference type="Pfam" id="PF04760"/>
    </source>
</evidence>
<reference evidence="2" key="1">
    <citation type="submission" date="2018-05" db="EMBL/GenBank/DDBJ databases">
        <authorList>
            <person name="Lanie J.A."/>
            <person name="Ng W.-L."/>
            <person name="Kazmierczak K.M."/>
            <person name="Andrzejewski T.M."/>
            <person name="Davidsen T.M."/>
            <person name="Wayne K.J."/>
            <person name="Tettelin H."/>
            <person name="Glass J.I."/>
            <person name="Rusch D."/>
            <person name="Podicherti R."/>
            <person name="Tsui H.-C.T."/>
            <person name="Winkler M.E."/>
        </authorList>
    </citation>
    <scope>NUCLEOTIDE SEQUENCE</scope>
</reference>
<dbReference type="AlphaFoldDB" id="A0A382QPB7"/>
<proteinExistence type="predicted"/>
<organism evidence="2">
    <name type="scientific">marine metagenome</name>
    <dbReference type="NCBI Taxonomy" id="408172"/>
    <lineage>
        <taxon>unclassified sequences</taxon>
        <taxon>metagenomes</taxon>
        <taxon>ecological metagenomes</taxon>
    </lineage>
</organism>
<dbReference type="Gene3D" id="1.10.10.2480">
    <property type="match status" value="1"/>
</dbReference>
<dbReference type="Pfam" id="PF04760">
    <property type="entry name" value="IF2_N"/>
    <property type="match status" value="1"/>
</dbReference>
<dbReference type="InterPro" id="IPR006847">
    <property type="entry name" value="IF2_N"/>
</dbReference>
<accession>A0A382QPB7</accession>
<gene>
    <name evidence="2" type="ORF">METZ01_LOCUS339035</name>
</gene>
<feature type="non-terminal residue" evidence="2">
    <location>
        <position position="141"/>
    </location>
</feature>
<protein>
    <recommendedName>
        <fullName evidence="1">Translation initiation factor IF-2 N-terminal domain-containing protein</fullName>
    </recommendedName>
</protein>
<sequence length="141" mass="16244">MRVHALAKEFDIKSTDFVDIIQSFGIDVKSHLSSLDDAQVADIRFKMDMKDHTKEAELSDAEFEELNPLGNLTQEEADELMAEAPKVVIETNNQGESAEEFNARRREEIIEENKKIEQREKEEEITKYAKSVKQEQLDKVS</sequence>
<dbReference type="EMBL" id="UINC01115277">
    <property type="protein sequence ID" value="SVC86181.1"/>
    <property type="molecule type" value="Genomic_DNA"/>
</dbReference>
<evidence type="ECO:0000313" key="2">
    <source>
        <dbReference type="EMBL" id="SVC86181.1"/>
    </source>
</evidence>